<dbReference type="CDD" id="cd01335">
    <property type="entry name" value="Radical_SAM"/>
    <property type="match status" value="1"/>
</dbReference>
<feature type="domain" description="Radical SAM core" evidence="18">
    <location>
        <begin position="47"/>
        <end position="266"/>
    </location>
</feature>
<comment type="cofactor">
    <cofactor evidence="17">
        <name>[2Fe-2S] cluster</name>
        <dbReference type="ChEBI" id="CHEBI:190135"/>
    </cofactor>
    <text evidence="17">Binds 1 [2Fe-2S] cluster. The cluster is coordinated with 3 cysteines and 1 arginine.</text>
</comment>
<dbReference type="InterPro" id="IPR024177">
    <property type="entry name" value="Biotin_synthase"/>
</dbReference>
<dbReference type="GO" id="GO:0009102">
    <property type="term" value="P:biotin biosynthetic process"/>
    <property type="evidence" value="ECO:0007669"/>
    <property type="project" value="UniProtKB-UniRule"/>
</dbReference>
<comment type="caution">
    <text evidence="19">The sequence shown here is derived from an EMBL/GenBank/DDBJ whole genome shotgun (WGS) entry which is preliminary data.</text>
</comment>
<evidence type="ECO:0000256" key="12">
    <source>
        <dbReference type="ARBA" id="ARBA00023014"/>
    </source>
</evidence>
<dbReference type="Gene3D" id="3.20.20.70">
    <property type="entry name" value="Aldolase class I"/>
    <property type="match status" value="1"/>
</dbReference>
<keyword evidence="20" id="KW-1185">Reference proteome</keyword>
<evidence type="ECO:0000256" key="15">
    <source>
        <dbReference type="ARBA" id="ARBA00070199"/>
    </source>
</evidence>
<dbReference type="GO" id="GO:0004076">
    <property type="term" value="F:biotin synthase activity"/>
    <property type="evidence" value="ECO:0007669"/>
    <property type="project" value="UniProtKB-UniRule"/>
</dbReference>
<comment type="cofactor">
    <cofactor evidence="16">
        <name>[2Fe-2S] cluster</name>
        <dbReference type="ChEBI" id="CHEBI:190135"/>
    </cofactor>
    <text evidence="16">Binds 1 [2Fe-2S] cluster. The cluster is coordinated with 3 cysteines and 1 arginine.</text>
</comment>
<keyword evidence="8 16" id="KW-0001">2Fe-2S</keyword>
<keyword evidence="5 16" id="KW-0004">4Fe-4S</keyword>
<dbReference type="Pfam" id="PF06968">
    <property type="entry name" value="BATS"/>
    <property type="match status" value="1"/>
</dbReference>
<evidence type="ECO:0000256" key="11">
    <source>
        <dbReference type="ARBA" id="ARBA00023004"/>
    </source>
</evidence>
<dbReference type="OrthoDB" id="9786826at2"/>
<dbReference type="Pfam" id="PF04055">
    <property type="entry name" value="Radical_SAM"/>
    <property type="match status" value="1"/>
</dbReference>
<dbReference type="SFLD" id="SFLDG01060">
    <property type="entry name" value="BATS_domain_containing"/>
    <property type="match status" value="1"/>
</dbReference>
<dbReference type="NCBIfam" id="TIGR00433">
    <property type="entry name" value="bioB"/>
    <property type="match status" value="1"/>
</dbReference>
<evidence type="ECO:0000256" key="3">
    <source>
        <dbReference type="ARBA" id="ARBA00011738"/>
    </source>
</evidence>
<comment type="catalytic activity">
    <reaction evidence="13 16">
        <text>(4R,5S)-dethiobiotin + (sulfur carrier)-SH + 2 reduced [2Fe-2S]-[ferredoxin] + 2 S-adenosyl-L-methionine = (sulfur carrier)-H + biotin + 2 5'-deoxyadenosine + 2 L-methionine + 2 oxidized [2Fe-2S]-[ferredoxin]</text>
        <dbReference type="Rhea" id="RHEA:22060"/>
        <dbReference type="Rhea" id="RHEA-COMP:10000"/>
        <dbReference type="Rhea" id="RHEA-COMP:10001"/>
        <dbReference type="Rhea" id="RHEA-COMP:14737"/>
        <dbReference type="Rhea" id="RHEA-COMP:14739"/>
        <dbReference type="ChEBI" id="CHEBI:17319"/>
        <dbReference type="ChEBI" id="CHEBI:29917"/>
        <dbReference type="ChEBI" id="CHEBI:33737"/>
        <dbReference type="ChEBI" id="CHEBI:33738"/>
        <dbReference type="ChEBI" id="CHEBI:57586"/>
        <dbReference type="ChEBI" id="CHEBI:57844"/>
        <dbReference type="ChEBI" id="CHEBI:59789"/>
        <dbReference type="ChEBI" id="CHEBI:64428"/>
        <dbReference type="ChEBI" id="CHEBI:149473"/>
        <dbReference type="EC" id="2.8.1.6"/>
    </reaction>
</comment>
<dbReference type="FunFam" id="3.20.20.70:FF:000026">
    <property type="entry name" value="Biotin synthase"/>
    <property type="match status" value="1"/>
</dbReference>
<evidence type="ECO:0000256" key="17">
    <source>
        <dbReference type="PIRSR" id="PIRSR001619-1"/>
    </source>
</evidence>
<dbReference type="PROSITE" id="PS51918">
    <property type="entry name" value="RADICAL_SAM"/>
    <property type="match status" value="1"/>
</dbReference>
<feature type="binding site" evidence="16 17">
    <location>
        <position position="108"/>
    </location>
    <ligand>
        <name>[2Fe-2S] cluster</name>
        <dbReference type="ChEBI" id="CHEBI:190135"/>
    </ligand>
</feature>
<dbReference type="EMBL" id="BIFR01000002">
    <property type="protein sequence ID" value="GCE15214.1"/>
    <property type="molecule type" value="Genomic_DNA"/>
</dbReference>
<keyword evidence="9 16" id="KW-0479">Metal-binding</keyword>
<evidence type="ECO:0000256" key="9">
    <source>
        <dbReference type="ARBA" id="ARBA00022723"/>
    </source>
</evidence>
<dbReference type="PANTHER" id="PTHR22976">
    <property type="entry name" value="BIOTIN SYNTHASE"/>
    <property type="match status" value="1"/>
</dbReference>
<proteinExistence type="inferred from homology"/>
<dbReference type="PIRSF" id="PIRSF001619">
    <property type="entry name" value="Biotin_synth"/>
    <property type="match status" value="1"/>
</dbReference>
<reference evidence="20" key="1">
    <citation type="submission" date="2018-12" db="EMBL/GenBank/DDBJ databases">
        <title>Tengunoibacter tsumagoiensis gen. nov., sp. nov., Dictyobacter kobayashii sp. nov., D. alpinus sp. nov., and D. joshuensis sp. nov. and description of Dictyobacteraceae fam. nov. within the order Ktedonobacterales isolated from Tengu-no-mugimeshi.</title>
        <authorList>
            <person name="Wang C.M."/>
            <person name="Zheng Y."/>
            <person name="Sakai Y."/>
            <person name="Toyoda A."/>
            <person name="Minakuchi Y."/>
            <person name="Abe K."/>
            <person name="Yokota A."/>
            <person name="Yabe S."/>
        </authorList>
    </citation>
    <scope>NUCLEOTIDE SEQUENCE [LARGE SCALE GENOMIC DNA]</scope>
    <source>
        <strain evidence="20">Uno3</strain>
    </source>
</reference>
<sequence>MSFQALADKAIAGDILSREECLSVLHCPDNQILDLLSATYRVREQFCGKQVHLHMLINAKSGICPEDCHYCSQSSISSANIERYPLVSMEKLLEGARKAKEAKSKRYCIVISTRGANNREISFLTKAVRRIKEEVDISICCSLGLITEEKARALYEAGVEQFNHNLNTSENYYPEICTTHTYQDRLNTLQAARTAGLKLCSGVLFGQGESEDDIIDVTLALRELEPQSIPVNFLLPIEGTPFAQHRYVQPYDCLRILCLMRLVNPRQEIRVSAGREEHLRSLQPLALYAANSVFVSGYLTTPGQDYQDTWQMIKDMGFELEEHSDNSEQTSEAHVHA</sequence>
<evidence type="ECO:0000256" key="13">
    <source>
        <dbReference type="ARBA" id="ARBA00051157"/>
    </source>
</evidence>
<dbReference type="SFLD" id="SFLDG01278">
    <property type="entry name" value="biotin_synthase_like"/>
    <property type="match status" value="1"/>
</dbReference>
<dbReference type="InterPro" id="IPR013785">
    <property type="entry name" value="Aldolase_TIM"/>
</dbReference>
<keyword evidence="11 16" id="KW-0408">Iron</keyword>
<evidence type="ECO:0000256" key="1">
    <source>
        <dbReference type="ARBA" id="ARBA00004942"/>
    </source>
</evidence>
<comment type="pathway">
    <text evidence="1 16">Cofactor biosynthesis; biotin biosynthesis; biotin from 7,8-diaminononanoate: step 2/2.</text>
</comment>
<comment type="cofactor">
    <cofactor evidence="16 17">
        <name>[4Fe-4S] cluster</name>
        <dbReference type="ChEBI" id="CHEBI:49883"/>
    </cofactor>
    <text evidence="16 17">Binds 1 [4Fe-4S] cluster. The cluster is coordinated with 3 cysteines and an exchangeable S-adenosyl-L-methionine.</text>
</comment>
<evidence type="ECO:0000256" key="4">
    <source>
        <dbReference type="ARBA" id="ARBA00012236"/>
    </source>
</evidence>
<evidence type="ECO:0000256" key="7">
    <source>
        <dbReference type="ARBA" id="ARBA00022691"/>
    </source>
</evidence>
<dbReference type="InterPro" id="IPR002684">
    <property type="entry name" value="Biotin_synth/BioAB"/>
</dbReference>
<dbReference type="EC" id="2.8.1.6" evidence="4 16"/>
<dbReference type="SMART" id="SM00876">
    <property type="entry name" value="BATS"/>
    <property type="match status" value="1"/>
</dbReference>
<feature type="binding site" evidence="16 17">
    <location>
        <position position="140"/>
    </location>
    <ligand>
        <name>[2Fe-2S] cluster</name>
        <dbReference type="ChEBI" id="CHEBI:190135"/>
    </ligand>
</feature>
<feature type="binding site" evidence="16 17">
    <location>
        <position position="71"/>
    </location>
    <ligand>
        <name>[4Fe-4S] cluster</name>
        <dbReference type="ChEBI" id="CHEBI:49883"/>
        <note>4Fe-4S-S-AdoMet</note>
    </ligand>
</feature>
<comment type="subunit">
    <text evidence="3 16">Homodimer.</text>
</comment>
<evidence type="ECO:0000259" key="18">
    <source>
        <dbReference type="PROSITE" id="PS51918"/>
    </source>
</evidence>
<dbReference type="InterPro" id="IPR006638">
    <property type="entry name" value="Elp3/MiaA/NifB-like_rSAM"/>
</dbReference>
<dbReference type="SUPFAM" id="SSF102114">
    <property type="entry name" value="Radical SAM enzymes"/>
    <property type="match status" value="1"/>
</dbReference>
<dbReference type="InterPro" id="IPR007197">
    <property type="entry name" value="rSAM"/>
</dbReference>
<feature type="binding site" evidence="16 17">
    <location>
        <position position="200"/>
    </location>
    <ligand>
        <name>[2Fe-2S] cluster</name>
        <dbReference type="ChEBI" id="CHEBI:190135"/>
    </ligand>
</feature>
<dbReference type="RefSeq" id="WP_126582704.1">
    <property type="nucleotide sequence ID" value="NZ_BIFR01000002.1"/>
</dbReference>
<dbReference type="GO" id="GO:0005506">
    <property type="term" value="F:iron ion binding"/>
    <property type="evidence" value="ECO:0007669"/>
    <property type="project" value="UniProtKB-UniRule"/>
</dbReference>
<dbReference type="UniPathway" id="UPA00078">
    <property type="reaction ID" value="UER00162"/>
</dbReference>
<dbReference type="Proteomes" id="UP000287352">
    <property type="component" value="Unassembled WGS sequence"/>
</dbReference>
<keyword evidence="10 16" id="KW-0093">Biotin biosynthesis</keyword>
<organism evidence="19 20">
    <name type="scientific">Tengunoibacter tsumagoiensis</name>
    <dbReference type="NCBI Taxonomy" id="2014871"/>
    <lineage>
        <taxon>Bacteria</taxon>
        <taxon>Bacillati</taxon>
        <taxon>Chloroflexota</taxon>
        <taxon>Ktedonobacteria</taxon>
        <taxon>Ktedonobacterales</taxon>
        <taxon>Dictyobacteraceae</taxon>
        <taxon>Tengunoibacter</taxon>
    </lineage>
</organism>
<feature type="binding site" evidence="16 17">
    <location>
        <position position="64"/>
    </location>
    <ligand>
        <name>[4Fe-4S] cluster</name>
        <dbReference type="ChEBI" id="CHEBI:49883"/>
        <note>4Fe-4S-S-AdoMet</note>
    </ligand>
</feature>
<evidence type="ECO:0000256" key="16">
    <source>
        <dbReference type="HAMAP-Rule" id="MF_01694"/>
    </source>
</evidence>
<dbReference type="AlphaFoldDB" id="A0A402A7S2"/>
<dbReference type="GO" id="GO:0051539">
    <property type="term" value="F:4 iron, 4 sulfur cluster binding"/>
    <property type="evidence" value="ECO:0007669"/>
    <property type="project" value="UniProtKB-KW"/>
</dbReference>
<name>A0A402A7S2_9CHLR</name>
<dbReference type="InterPro" id="IPR058240">
    <property type="entry name" value="rSAM_sf"/>
</dbReference>
<evidence type="ECO:0000313" key="20">
    <source>
        <dbReference type="Proteomes" id="UP000287352"/>
    </source>
</evidence>
<evidence type="ECO:0000256" key="5">
    <source>
        <dbReference type="ARBA" id="ARBA00022485"/>
    </source>
</evidence>
<dbReference type="InterPro" id="IPR010722">
    <property type="entry name" value="BATS_dom"/>
</dbReference>
<comment type="function">
    <text evidence="14 16">Catalyzes the conversion of dethiobiotin (DTB) to biotin by the insertion of a sulfur atom into dethiobiotin via a radical-based mechanism.</text>
</comment>
<keyword evidence="7 16" id="KW-0949">S-adenosyl-L-methionine</keyword>
<protein>
    <recommendedName>
        <fullName evidence="15 16">Biotin synthase</fullName>
        <ecNumber evidence="4 16">2.8.1.6</ecNumber>
    </recommendedName>
</protein>
<dbReference type="GO" id="GO:0051537">
    <property type="term" value="F:2 iron, 2 sulfur cluster binding"/>
    <property type="evidence" value="ECO:0007669"/>
    <property type="project" value="UniProtKB-KW"/>
</dbReference>
<evidence type="ECO:0000256" key="6">
    <source>
        <dbReference type="ARBA" id="ARBA00022679"/>
    </source>
</evidence>
<evidence type="ECO:0000313" key="19">
    <source>
        <dbReference type="EMBL" id="GCE15214.1"/>
    </source>
</evidence>
<dbReference type="HAMAP" id="MF_01694">
    <property type="entry name" value="BioB"/>
    <property type="match status" value="1"/>
</dbReference>
<feature type="binding site" evidence="16 17">
    <location>
        <position position="68"/>
    </location>
    <ligand>
        <name>[4Fe-4S] cluster</name>
        <dbReference type="ChEBI" id="CHEBI:49883"/>
        <note>4Fe-4S-S-AdoMet</note>
    </ligand>
</feature>
<keyword evidence="12 16" id="KW-0411">Iron-sulfur</keyword>
<dbReference type="PANTHER" id="PTHR22976:SF2">
    <property type="entry name" value="BIOTIN SYNTHASE, MITOCHONDRIAL"/>
    <property type="match status" value="1"/>
</dbReference>
<evidence type="ECO:0000256" key="8">
    <source>
        <dbReference type="ARBA" id="ARBA00022714"/>
    </source>
</evidence>
<gene>
    <name evidence="16 19" type="primary">bioB</name>
    <name evidence="19" type="ORF">KTT_50730</name>
</gene>
<accession>A0A402A7S2</accession>
<dbReference type="SMART" id="SM00729">
    <property type="entry name" value="Elp3"/>
    <property type="match status" value="1"/>
</dbReference>
<feature type="binding site" evidence="16 17">
    <location>
        <position position="270"/>
    </location>
    <ligand>
        <name>[2Fe-2S] cluster</name>
        <dbReference type="ChEBI" id="CHEBI:190135"/>
    </ligand>
</feature>
<evidence type="ECO:0000256" key="10">
    <source>
        <dbReference type="ARBA" id="ARBA00022756"/>
    </source>
</evidence>
<evidence type="ECO:0000256" key="14">
    <source>
        <dbReference type="ARBA" id="ARBA00057568"/>
    </source>
</evidence>
<dbReference type="SFLD" id="SFLDS00029">
    <property type="entry name" value="Radical_SAM"/>
    <property type="match status" value="1"/>
</dbReference>
<evidence type="ECO:0000256" key="2">
    <source>
        <dbReference type="ARBA" id="ARBA00010765"/>
    </source>
</evidence>
<comment type="similarity">
    <text evidence="2 16">Belongs to the radical SAM superfamily. Biotin synthase family.</text>
</comment>
<keyword evidence="6 16" id="KW-0808">Transferase</keyword>